<dbReference type="PROSITE" id="PS50110">
    <property type="entry name" value="RESPONSE_REGULATORY"/>
    <property type="match status" value="1"/>
</dbReference>
<dbReference type="InterPro" id="IPR011006">
    <property type="entry name" value="CheY-like_superfamily"/>
</dbReference>
<dbReference type="EMBL" id="QRZM01000012">
    <property type="protein sequence ID" value="RGV72849.1"/>
    <property type="molecule type" value="Genomic_DNA"/>
</dbReference>
<dbReference type="KEGG" id="cbol:CGC65_07750"/>
<sequence length="117" mass="13310">METRILIVSKDSYLRNQLYQILYTASYDCYLASTSLAASVICKMFTPDVIMIDIILPFRDIAELLKMVPADCSCNVIAIKPNLFPQPLIDYDIKYNLSQPLDYSSTMNLFSTLPNQP</sequence>
<dbReference type="SUPFAM" id="SSF52172">
    <property type="entry name" value="CheY-like"/>
    <property type="match status" value="1"/>
</dbReference>
<organism evidence="3 4">
    <name type="scientific">Enterocloster bolteae</name>
    <dbReference type="NCBI Taxonomy" id="208479"/>
    <lineage>
        <taxon>Bacteria</taxon>
        <taxon>Bacillati</taxon>
        <taxon>Bacillota</taxon>
        <taxon>Clostridia</taxon>
        <taxon>Lachnospirales</taxon>
        <taxon>Lachnospiraceae</taxon>
        <taxon>Enterocloster</taxon>
    </lineage>
</organism>
<dbReference type="GO" id="GO:0000160">
    <property type="term" value="P:phosphorelay signal transduction system"/>
    <property type="evidence" value="ECO:0007669"/>
    <property type="project" value="InterPro"/>
</dbReference>
<name>A0A412YZ38_9FIRM</name>
<dbReference type="Gene3D" id="3.40.50.2300">
    <property type="match status" value="1"/>
</dbReference>
<gene>
    <name evidence="3" type="ORF">DWW02_22870</name>
</gene>
<evidence type="ECO:0000313" key="3">
    <source>
        <dbReference type="EMBL" id="RGV72849.1"/>
    </source>
</evidence>
<dbReference type="InterPro" id="IPR001789">
    <property type="entry name" value="Sig_transdc_resp-reg_receiver"/>
</dbReference>
<dbReference type="AlphaFoldDB" id="A0A412YZ38"/>
<proteinExistence type="predicted"/>
<dbReference type="GO" id="GO:0003677">
    <property type="term" value="F:DNA binding"/>
    <property type="evidence" value="ECO:0007669"/>
    <property type="project" value="UniProtKB-KW"/>
</dbReference>
<evidence type="ECO:0000256" key="1">
    <source>
        <dbReference type="ARBA" id="ARBA00018672"/>
    </source>
</evidence>
<comment type="caution">
    <text evidence="3">The sequence shown here is derived from an EMBL/GenBank/DDBJ whole genome shotgun (WGS) entry which is preliminary data.</text>
</comment>
<dbReference type="RefSeq" id="WP_002569974.1">
    <property type="nucleotide sequence ID" value="NZ_CABKUK010000002.1"/>
</dbReference>
<reference evidence="3 4" key="1">
    <citation type="submission" date="2018-08" db="EMBL/GenBank/DDBJ databases">
        <title>A genome reference for cultivated species of the human gut microbiota.</title>
        <authorList>
            <person name="Zou Y."/>
            <person name="Xue W."/>
            <person name="Luo G."/>
        </authorList>
    </citation>
    <scope>NUCLEOTIDE SEQUENCE [LARGE SCALE GENOMIC DNA]</scope>
    <source>
        <strain evidence="3 4">AF14-18</strain>
    </source>
</reference>
<dbReference type="Proteomes" id="UP000284543">
    <property type="component" value="Unassembled WGS sequence"/>
</dbReference>
<accession>A0A412YZ38</accession>
<comment type="function">
    <text evidence="2">May play the central regulatory role in sporulation. It may be an element of the effector pathway responsible for the activation of sporulation genes in response to nutritional stress. Spo0A may act in concert with spo0H (a sigma factor) to control the expression of some genes that are critical to the sporulation process.</text>
</comment>
<keyword evidence="3" id="KW-0238">DNA-binding</keyword>
<evidence type="ECO:0000313" key="4">
    <source>
        <dbReference type="Proteomes" id="UP000284543"/>
    </source>
</evidence>
<evidence type="ECO:0000256" key="2">
    <source>
        <dbReference type="ARBA" id="ARBA00024867"/>
    </source>
</evidence>
<protein>
    <recommendedName>
        <fullName evidence="1">Stage 0 sporulation protein A homolog</fullName>
    </recommendedName>
</protein>